<dbReference type="Proteomes" id="UP001230207">
    <property type="component" value="Unassembled WGS sequence"/>
</dbReference>
<protein>
    <recommendedName>
        <fullName evidence="4">Uracil-DNA glycosylase-like domain-containing protein</fullName>
    </recommendedName>
</protein>
<evidence type="ECO:0000256" key="1">
    <source>
        <dbReference type="SAM" id="MobiDB-lite"/>
    </source>
</evidence>
<accession>A0ABU0BZL4</accession>
<sequence>MITFNAILRAETIDPNTVLLVRHHDGRAKSGDRTPYSLWRTDPEGLELYQRIQSRDLFPIGSRLASFVATPSGETLFTGLYLVVDRGVVPRGTIDPVSAENVDGLLLYTLDRDERLDAYSGLLFVDWGLGFRSWVQKAQRQDKPIVELRRRVPSPDFGAIAPFAEKFGAPGFIFGEWGGGPNADGEYQMPFFDMSDEVQAFLEAAYEGHWVLDADFTWFEWKGGKEARRLFDEPGQIEKATVRQLAQMLTVVIRADRFSEGALDSAFESGLLPRILRRASVLAAARQAGGSRHRDDPSGGSDTWTPPPPIEGDNTRPTEITIPPSQNTTLPEGNLVGRDADPVALPSPASASDTLEAEAICRKIYEETRSRYAELAPGLGSAALGFRILYGPPVVRAPYMFIGFQPGGWKDESYEGQHDSWPDQSWHANAKAPLAKKLQHVFAIQSVEHTGLNMIFFRAPTMEAWHSVPPGLRRELEKFSFERVQRIIAVLRPQHLVVIGLATFKQLTKTKGQTALLGQKGNRLAVEGEFGGYRASGIVHLTGVHVSKHDLERLKAFFNQPIST</sequence>
<evidence type="ECO:0008006" key="4">
    <source>
        <dbReference type="Google" id="ProtNLM"/>
    </source>
</evidence>
<proteinExistence type="predicted"/>
<evidence type="ECO:0000313" key="3">
    <source>
        <dbReference type="Proteomes" id="UP001230207"/>
    </source>
</evidence>
<evidence type="ECO:0000313" key="2">
    <source>
        <dbReference type="EMBL" id="MDQ0323700.1"/>
    </source>
</evidence>
<gene>
    <name evidence="2" type="ORF">QO002_005907</name>
</gene>
<dbReference type="RefSeq" id="WP_307236427.1">
    <property type="nucleotide sequence ID" value="NZ_JAUSVF010000004.1"/>
</dbReference>
<dbReference type="Pfam" id="PF20118">
    <property type="entry name" value="DUF6508"/>
    <property type="match status" value="1"/>
</dbReference>
<keyword evidence="3" id="KW-1185">Reference proteome</keyword>
<comment type="caution">
    <text evidence="2">The sequence shown here is derived from an EMBL/GenBank/DDBJ whole genome shotgun (WGS) entry which is preliminary data.</text>
</comment>
<dbReference type="InterPro" id="IPR045425">
    <property type="entry name" value="DUF6508"/>
</dbReference>
<dbReference type="EMBL" id="JAUSVF010000004">
    <property type="protein sequence ID" value="MDQ0323700.1"/>
    <property type="molecule type" value="Genomic_DNA"/>
</dbReference>
<reference evidence="2 3" key="1">
    <citation type="submission" date="2023-07" db="EMBL/GenBank/DDBJ databases">
        <title>Genomic Encyclopedia of Type Strains, Phase IV (KMG-IV): sequencing the most valuable type-strain genomes for metagenomic binning, comparative biology and taxonomic classification.</title>
        <authorList>
            <person name="Goeker M."/>
        </authorList>
    </citation>
    <scope>NUCLEOTIDE SEQUENCE [LARGE SCALE GENOMIC DNA]</scope>
    <source>
        <strain evidence="2 3">DSM 1112</strain>
    </source>
</reference>
<feature type="compositionally biased region" description="Polar residues" evidence="1">
    <location>
        <begin position="315"/>
        <end position="331"/>
    </location>
</feature>
<organism evidence="2 3">
    <name type="scientific">Pararhizobium capsulatum DSM 1112</name>
    <dbReference type="NCBI Taxonomy" id="1121113"/>
    <lineage>
        <taxon>Bacteria</taxon>
        <taxon>Pseudomonadati</taxon>
        <taxon>Pseudomonadota</taxon>
        <taxon>Alphaproteobacteria</taxon>
        <taxon>Hyphomicrobiales</taxon>
        <taxon>Rhizobiaceae</taxon>
        <taxon>Rhizobium/Agrobacterium group</taxon>
        <taxon>Pararhizobium</taxon>
    </lineage>
</organism>
<name>A0ABU0BZL4_9HYPH</name>
<feature type="region of interest" description="Disordered" evidence="1">
    <location>
        <begin position="287"/>
        <end position="351"/>
    </location>
</feature>